<name>A2DKT7_TRIV3</name>
<feature type="region of interest" description="Disordered" evidence="1">
    <location>
        <begin position="251"/>
        <end position="271"/>
    </location>
</feature>
<feature type="compositionally biased region" description="Basic and acidic residues" evidence="1">
    <location>
        <begin position="251"/>
        <end position="260"/>
    </location>
</feature>
<protein>
    <submittedName>
        <fullName evidence="2">Uncharacterized protein</fullName>
    </submittedName>
</protein>
<dbReference type="KEGG" id="tva:5464589"/>
<organism evidence="2 3">
    <name type="scientific">Trichomonas vaginalis (strain ATCC PRA-98 / G3)</name>
    <dbReference type="NCBI Taxonomy" id="412133"/>
    <lineage>
        <taxon>Eukaryota</taxon>
        <taxon>Metamonada</taxon>
        <taxon>Parabasalia</taxon>
        <taxon>Trichomonadida</taxon>
        <taxon>Trichomonadidae</taxon>
        <taxon>Trichomonas</taxon>
    </lineage>
</organism>
<accession>A2DKT7</accession>
<reference evidence="2" key="2">
    <citation type="journal article" date="2007" name="Science">
        <title>Draft genome sequence of the sexually transmitted pathogen Trichomonas vaginalis.</title>
        <authorList>
            <person name="Carlton J.M."/>
            <person name="Hirt R.P."/>
            <person name="Silva J.C."/>
            <person name="Delcher A.L."/>
            <person name="Schatz M."/>
            <person name="Zhao Q."/>
            <person name="Wortman J.R."/>
            <person name="Bidwell S.L."/>
            <person name="Alsmark U.C.M."/>
            <person name="Besteiro S."/>
            <person name="Sicheritz-Ponten T."/>
            <person name="Noel C.J."/>
            <person name="Dacks J.B."/>
            <person name="Foster P.G."/>
            <person name="Simillion C."/>
            <person name="Van de Peer Y."/>
            <person name="Miranda-Saavedra D."/>
            <person name="Barton G.J."/>
            <person name="Westrop G.D."/>
            <person name="Mueller S."/>
            <person name="Dessi D."/>
            <person name="Fiori P.L."/>
            <person name="Ren Q."/>
            <person name="Paulsen I."/>
            <person name="Zhang H."/>
            <person name="Bastida-Corcuera F.D."/>
            <person name="Simoes-Barbosa A."/>
            <person name="Brown M.T."/>
            <person name="Hayes R.D."/>
            <person name="Mukherjee M."/>
            <person name="Okumura C.Y."/>
            <person name="Schneider R."/>
            <person name="Smith A.J."/>
            <person name="Vanacova S."/>
            <person name="Villalvazo M."/>
            <person name="Haas B.J."/>
            <person name="Pertea M."/>
            <person name="Feldblyum T.V."/>
            <person name="Utterback T.R."/>
            <person name="Shu C.L."/>
            <person name="Osoegawa K."/>
            <person name="de Jong P.J."/>
            <person name="Hrdy I."/>
            <person name="Horvathova L."/>
            <person name="Zubacova Z."/>
            <person name="Dolezal P."/>
            <person name="Malik S.B."/>
            <person name="Logsdon J.M. Jr."/>
            <person name="Henze K."/>
            <person name="Gupta A."/>
            <person name="Wang C.C."/>
            <person name="Dunne R.L."/>
            <person name="Upcroft J.A."/>
            <person name="Upcroft P."/>
            <person name="White O."/>
            <person name="Salzberg S.L."/>
            <person name="Tang P."/>
            <person name="Chiu C.-H."/>
            <person name="Lee Y.-S."/>
            <person name="Embley T.M."/>
            <person name="Coombs G.H."/>
            <person name="Mottram J.C."/>
            <person name="Tachezy J."/>
            <person name="Fraser-Liggett C.M."/>
            <person name="Johnson P.J."/>
        </authorList>
    </citation>
    <scope>NUCLEOTIDE SEQUENCE [LARGE SCALE GENOMIC DNA]</scope>
    <source>
        <strain evidence="2">G3</strain>
    </source>
</reference>
<gene>
    <name evidence="2" type="ORF">TVAG_247490</name>
</gene>
<dbReference type="InParanoid" id="A2DKT7"/>
<dbReference type="SUPFAM" id="SSF46785">
    <property type="entry name" value="Winged helix' DNA-binding domain"/>
    <property type="match status" value="1"/>
</dbReference>
<dbReference type="EMBL" id="DS113212">
    <property type="protein sequence ID" value="EAY19070.1"/>
    <property type="molecule type" value="Genomic_DNA"/>
</dbReference>
<dbReference type="VEuPathDB" id="TrichDB:TVAGG3_0560180"/>
<dbReference type="AlphaFoldDB" id="A2DKT7"/>
<sequence length="271" mass="31670">MNSFLKRISAPVQTYTPKESSYNVKENNNFLDTTEDFVNAQKNNYVQLPNKYNILLSQMEEIFAIFALKRNSQSYPKSIEFNKLRTGVEQGGHSFTQETLASILYLIPKRELVAKWVNDARLKRIYKLKVLLMQKPAVDEILKEARQTLTSALIKNHDQWCQRNKINVPQGITILHPNFPLQEQVLIPAQHIPPTPQSGNIDQFFVQDENSTRDPPMIEEKKARFLSENQHLPQIRKLWIAMQINKSDLHAGKKYTEKNPKNRRNLQLYFH</sequence>
<reference evidence="2" key="1">
    <citation type="submission" date="2006-10" db="EMBL/GenBank/DDBJ databases">
        <authorList>
            <person name="Amadeo P."/>
            <person name="Zhao Q."/>
            <person name="Wortman J."/>
            <person name="Fraser-Liggett C."/>
            <person name="Carlton J."/>
        </authorList>
    </citation>
    <scope>NUCLEOTIDE SEQUENCE</scope>
    <source>
        <strain evidence="2">G3</strain>
    </source>
</reference>
<evidence type="ECO:0000256" key="1">
    <source>
        <dbReference type="SAM" id="MobiDB-lite"/>
    </source>
</evidence>
<evidence type="ECO:0000313" key="2">
    <source>
        <dbReference type="EMBL" id="EAY19070.1"/>
    </source>
</evidence>
<dbReference type="Proteomes" id="UP000001542">
    <property type="component" value="Unassembled WGS sequence"/>
</dbReference>
<proteinExistence type="predicted"/>
<dbReference type="InterPro" id="IPR036390">
    <property type="entry name" value="WH_DNA-bd_sf"/>
</dbReference>
<evidence type="ECO:0000313" key="3">
    <source>
        <dbReference type="Proteomes" id="UP000001542"/>
    </source>
</evidence>
<keyword evidence="3" id="KW-1185">Reference proteome</keyword>
<dbReference type="VEuPathDB" id="TrichDB:TVAG_247490"/>